<keyword evidence="5" id="KW-0472">Membrane</keyword>
<dbReference type="PRINTS" id="PR02055">
    <property type="entry name" value="PROTEINF105"/>
</dbReference>
<proteinExistence type="inferred from homology"/>
<dbReference type="Pfam" id="PF16218">
    <property type="entry name" value="Peptidase_C101"/>
    <property type="match status" value="1"/>
</dbReference>
<dbReference type="EMBL" id="WJBH02000006">
    <property type="protein sequence ID" value="KAI9556644.1"/>
    <property type="molecule type" value="Genomic_DNA"/>
</dbReference>
<keyword evidence="4" id="KW-0175">Coiled coil</keyword>
<evidence type="ECO:0000256" key="4">
    <source>
        <dbReference type="SAM" id="Coils"/>
    </source>
</evidence>
<accession>A0AAD5KPD1</accession>
<protein>
    <submittedName>
        <fullName evidence="6">Uncharacterized protein</fullName>
    </submittedName>
</protein>
<feature type="transmembrane region" description="Helical" evidence="5">
    <location>
        <begin position="100"/>
        <end position="118"/>
    </location>
</feature>
<gene>
    <name evidence="6" type="ORF">GHT06_016434</name>
</gene>
<evidence type="ECO:0000256" key="1">
    <source>
        <dbReference type="ARBA" id="ARBA00004496"/>
    </source>
</evidence>
<dbReference type="InterPro" id="IPR023235">
    <property type="entry name" value="FAM105"/>
</dbReference>
<comment type="similarity">
    <text evidence="2">Belongs to the peptidase C65 family. Otulin subfamily.</text>
</comment>
<organism evidence="6 7">
    <name type="scientific">Daphnia sinensis</name>
    <dbReference type="NCBI Taxonomy" id="1820382"/>
    <lineage>
        <taxon>Eukaryota</taxon>
        <taxon>Metazoa</taxon>
        <taxon>Ecdysozoa</taxon>
        <taxon>Arthropoda</taxon>
        <taxon>Crustacea</taxon>
        <taxon>Branchiopoda</taxon>
        <taxon>Diplostraca</taxon>
        <taxon>Cladocera</taxon>
        <taxon>Anomopoda</taxon>
        <taxon>Daphniidae</taxon>
        <taxon>Daphnia</taxon>
        <taxon>Daphnia similis group</taxon>
    </lineage>
</organism>
<dbReference type="PANTHER" id="PTHR33662:SF3">
    <property type="entry name" value="FIBROUS SHEATH CABYR-BINDING PROTEIN-LIKE-RELATED"/>
    <property type="match status" value="1"/>
</dbReference>
<dbReference type="GO" id="GO:0004843">
    <property type="term" value="F:cysteine-type deubiquitinase activity"/>
    <property type="evidence" value="ECO:0007669"/>
    <property type="project" value="TreeGrafter"/>
</dbReference>
<feature type="coiled-coil region" evidence="4">
    <location>
        <begin position="331"/>
        <end position="358"/>
    </location>
</feature>
<reference evidence="6 7" key="1">
    <citation type="submission" date="2022-05" db="EMBL/GenBank/DDBJ databases">
        <title>A multi-omics perspective on studying reproductive biology in Daphnia sinensis.</title>
        <authorList>
            <person name="Jia J."/>
        </authorList>
    </citation>
    <scope>NUCLEOTIDE SEQUENCE [LARGE SCALE GENOMIC DNA]</scope>
    <source>
        <strain evidence="6 7">WSL</strain>
    </source>
</reference>
<keyword evidence="5" id="KW-1133">Transmembrane helix</keyword>
<keyword evidence="5" id="KW-0812">Transmembrane</keyword>
<keyword evidence="3" id="KW-0963">Cytoplasm</keyword>
<dbReference type="PANTHER" id="PTHR33662">
    <property type="entry name" value="OTU DEUBIQUITINASE WITH LINEAR LINKAGE-SPECIFICITY A-RELATED"/>
    <property type="match status" value="1"/>
</dbReference>
<comment type="caution">
    <text evidence="6">The sequence shown here is derived from an EMBL/GenBank/DDBJ whole genome shotgun (WGS) entry which is preliminary data.</text>
</comment>
<dbReference type="GO" id="GO:0005737">
    <property type="term" value="C:cytoplasm"/>
    <property type="evidence" value="ECO:0007669"/>
    <property type="project" value="UniProtKB-SubCell"/>
</dbReference>
<evidence type="ECO:0000256" key="3">
    <source>
        <dbReference type="ARBA" id="ARBA00022490"/>
    </source>
</evidence>
<evidence type="ECO:0000313" key="6">
    <source>
        <dbReference type="EMBL" id="KAI9556644.1"/>
    </source>
</evidence>
<dbReference type="AlphaFoldDB" id="A0AAD5KPD1"/>
<evidence type="ECO:0000313" key="7">
    <source>
        <dbReference type="Proteomes" id="UP000820818"/>
    </source>
</evidence>
<sequence>MKKRFILLEDVSASSSVDCHSSRSSMIDYSGSAPGGLLFAVYFSPGGSGGLFSSCSSQGLVATPGAIALESGVCSFSGNVGIEICWLEQAWAVAKHSAKAAGFVVLLGVGGVLCYHWLYSMHRKRNLSGRRTSLFPFTIELEQEDDCEEMEEDLFDLFEVDISVGLNCLSGDHRPKRKIGKGVYIADQIRTRWRHVPRRNKHTQEVGSRPQPLRQSYSIPEGLVRLNEPRSLHKLAQNERFLVRQSNESFSGCSSHEASPRHACRIRSYSLTVKDPYLQSEGTAWSFWDGSVESFVSGTDCSEMSRLIREYSVDSDCSDFSLDIPFSESCNSNTLEVIERIEQEINSVKNNCLAMNHELYTLHDVHPAGITSGDSEIDLSSITMELAPLHLSQSSFKGMLNLTSIPDEISDVASNASDFSPSRMQLALISGSDEDGISMEWDNRDLQSSVPDEETKPTEEVLVFTDPVVPVAACQSVVLYKSGNLLDVQNISPQWCSQESGYLEWEGTPGSDVSTSFTTGSILSPLQEKRENDSMSCTTTSSYSSCLTSPDDSSHEDSIGVVKRRQWAKASQQNRDSAISDLGLDLEAAWREEAVGITVLLHHYAQDTWQAPTPRAQTIKQAYIELERMTECRRMRKMRGDNYGILRATLCQMVMKRMTWPRATEAIDCISRELAQGGDWIRQWTFGHRLPYGPNNVLQGMHLCLETMDRLMEEMEKETDPLEALVSRLNADLVLDTQLMEALKLHMLNAALNLKLTDSLGDALPLFALGLFARPDSKNVKELTINYLNPIGDSATLQRAEYYLLGFALHARIDVYRPTTTHLDGQDNVDLCTSYPDFESSNNVISIIEEDERHYSVPVP</sequence>
<evidence type="ECO:0000256" key="2">
    <source>
        <dbReference type="ARBA" id="ARBA00010267"/>
    </source>
</evidence>
<dbReference type="GO" id="GO:1990108">
    <property type="term" value="P:protein linear deubiquitination"/>
    <property type="evidence" value="ECO:0007669"/>
    <property type="project" value="TreeGrafter"/>
</dbReference>
<comment type="subcellular location">
    <subcellularLocation>
        <location evidence="1">Cytoplasm</location>
    </subcellularLocation>
</comment>
<evidence type="ECO:0000256" key="5">
    <source>
        <dbReference type="SAM" id="Phobius"/>
    </source>
</evidence>
<keyword evidence="7" id="KW-1185">Reference proteome</keyword>
<name>A0AAD5KPD1_9CRUS</name>
<dbReference type="Proteomes" id="UP000820818">
    <property type="component" value="Linkage Group LG6"/>
</dbReference>